<dbReference type="AlphaFoldDB" id="A0A8T0TUY8"/>
<keyword evidence="3" id="KW-1185">Reference proteome</keyword>
<evidence type="ECO:0000313" key="3">
    <source>
        <dbReference type="Proteomes" id="UP000823388"/>
    </source>
</evidence>
<dbReference type="EMBL" id="CM029043">
    <property type="protein sequence ID" value="KAG2612534.1"/>
    <property type="molecule type" value="Genomic_DNA"/>
</dbReference>
<gene>
    <name evidence="2" type="ORF">PVAP13_4KG297100</name>
</gene>
<evidence type="ECO:0000256" key="1">
    <source>
        <dbReference type="SAM" id="SignalP"/>
    </source>
</evidence>
<reference evidence="2" key="1">
    <citation type="submission" date="2020-05" db="EMBL/GenBank/DDBJ databases">
        <title>WGS assembly of Panicum virgatum.</title>
        <authorList>
            <person name="Lovell J.T."/>
            <person name="Jenkins J."/>
            <person name="Shu S."/>
            <person name="Juenger T.E."/>
            <person name="Schmutz J."/>
        </authorList>
    </citation>
    <scope>NUCLEOTIDE SEQUENCE</scope>
    <source>
        <strain evidence="2">AP13</strain>
    </source>
</reference>
<proteinExistence type="predicted"/>
<name>A0A8T0TUY8_PANVG</name>
<protein>
    <submittedName>
        <fullName evidence="2">Uncharacterized protein</fullName>
    </submittedName>
</protein>
<organism evidence="2 3">
    <name type="scientific">Panicum virgatum</name>
    <name type="common">Blackwell switchgrass</name>
    <dbReference type="NCBI Taxonomy" id="38727"/>
    <lineage>
        <taxon>Eukaryota</taxon>
        <taxon>Viridiplantae</taxon>
        <taxon>Streptophyta</taxon>
        <taxon>Embryophyta</taxon>
        <taxon>Tracheophyta</taxon>
        <taxon>Spermatophyta</taxon>
        <taxon>Magnoliopsida</taxon>
        <taxon>Liliopsida</taxon>
        <taxon>Poales</taxon>
        <taxon>Poaceae</taxon>
        <taxon>PACMAD clade</taxon>
        <taxon>Panicoideae</taxon>
        <taxon>Panicodae</taxon>
        <taxon>Paniceae</taxon>
        <taxon>Panicinae</taxon>
        <taxon>Panicum</taxon>
        <taxon>Panicum sect. Hiantes</taxon>
    </lineage>
</organism>
<keyword evidence="1" id="KW-0732">Signal</keyword>
<accession>A0A8T0TUY8</accession>
<comment type="caution">
    <text evidence="2">The sequence shown here is derived from an EMBL/GenBank/DDBJ whole genome shotgun (WGS) entry which is preliminary data.</text>
</comment>
<feature type="signal peptide" evidence="1">
    <location>
        <begin position="1"/>
        <end position="27"/>
    </location>
</feature>
<evidence type="ECO:0000313" key="2">
    <source>
        <dbReference type="EMBL" id="KAG2612534.1"/>
    </source>
</evidence>
<sequence length="59" mass="6501">MTAARSVSLYLWVILTLLMLSSHFLAARRTLLACTGSSLDSYYGPPCEQPHPPIDPPQL</sequence>
<feature type="chain" id="PRO_5035908599" evidence="1">
    <location>
        <begin position="28"/>
        <end position="59"/>
    </location>
</feature>
<dbReference type="Proteomes" id="UP000823388">
    <property type="component" value="Chromosome 4K"/>
</dbReference>